<gene>
    <name evidence="3" type="ORF">SAMN05428957_104300</name>
</gene>
<proteinExistence type="predicted"/>
<dbReference type="InterPro" id="IPR016088">
    <property type="entry name" value="Chalcone_isomerase_3-sand"/>
</dbReference>
<dbReference type="GO" id="GO:0016872">
    <property type="term" value="F:intramolecular lyase activity"/>
    <property type="evidence" value="ECO:0007669"/>
    <property type="project" value="InterPro"/>
</dbReference>
<accession>A0A1G9SE50</accession>
<dbReference type="RefSeq" id="WP_091569091.1">
    <property type="nucleotide sequence ID" value="NZ_FNHP01000004.1"/>
</dbReference>
<dbReference type="PANTHER" id="PTHR47698">
    <property type="entry name" value="FATTY-ACID-BINDING PROTEIN 3, CHLOROPLASTIC"/>
    <property type="match status" value="1"/>
</dbReference>
<dbReference type="PANTHER" id="PTHR47698:SF2">
    <property type="entry name" value="FATTY-ACID-BINDING PROTEIN 3, CHLOROPLASTIC"/>
    <property type="match status" value="1"/>
</dbReference>
<sequence>MLIPALPAAWRRHVAALTLSLSALPLAAADAITVADVRFAPTQQLQGQQLQLNGAGLRRKAAFKVYAAGLYLEQHAGSAAQMLAQPGPKRLRVVMLRDVNAEELGRSFLRGMQDSLDRSTFSKLAPSLLRMGEIFAQGKALKTGDGFTIDWLPGTGMVVTINDQILSEPFTEPGFFEAMMGIWLGPHPADAGLKQALLGGSS</sequence>
<dbReference type="EMBL" id="FNHP01000004">
    <property type="protein sequence ID" value="SDM33671.1"/>
    <property type="molecule type" value="Genomic_DNA"/>
</dbReference>
<name>A0A1G9SE50_9BURK</name>
<dbReference type="OrthoDB" id="9795336at2"/>
<reference evidence="4" key="1">
    <citation type="submission" date="2016-10" db="EMBL/GenBank/DDBJ databases">
        <authorList>
            <person name="Varghese N."/>
            <person name="Submissions S."/>
        </authorList>
    </citation>
    <scope>NUCLEOTIDE SEQUENCE [LARGE SCALE GENOMIC DNA]</scope>
    <source>
        <strain evidence="4">EPL6</strain>
    </source>
</reference>
<feature type="signal peptide" evidence="1">
    <location>
        <begin position="1"/>
        <end position="28"/>
    </location>
</feature>
<evidence type="ECO:0000256" key="1">
    <source>
        <dbReference type="SAM" id="SignalP"/>
    </source>
</evidence>
<evidence type="ECO:0000259" key="2">
    <source>
        <dbReference type="Pfam" id="PF16036"/>
    </source>
</evidence>
<keyword evidence="4" id="KW-1185">Reference proteome</keyword>
<dbReference type="Proteomes" id="UP000198552">
    <property type="component" value="Unassembled WGS sequence"/>
</dbReference>
<keyword evidence="1" id="KW-0732">Signal</keyword>
<dbReference type="AlphaFoldDB" id="A0A1G9SE50"/>
<keyword evidence="3" id="KW-0413">Isomerase</keyword>
<evidence type="ECO:0000313" key="3">
    <source>
        <dbReference type="EMBL" id="SDM33671.1"/>
    </source>
</evidence>
<dbReference type="SUPFAM" id="SSF54626">
    <property type="entry name" value="Chalcone isomerase"/>
    <property type="match status" value="1"/>
</dbReference>
<dbReference type="Gene3D" id="3.50.70.10">
    <property type="match status" value="1"/>
</dbReference>
<organism evidence="3 4">
    <name type="scientific">Oryzisolibacter propanilivorax</name>
    <dbReference type="NCBI Taxonomy" id="1527607"/>
    <lineage>
        <taxon>Bacteria</taxon>
        <taxon>Pseudomonadati</taxon>
        <taxon>Pseudomonadota</taxon>
        <taxon>Betaproteobacteria</taxon>
        <taxon>Burkholderiales</taxon>
        <taxon>Comamonadaceae</taxon>
        <taxon>Oryzisolibacter</taxon>
    </lineage>
</organism>
<dbReference type="STRING" id="1527607.SAMN05428957_104300"/>
<protein>
    <submittedName>
        <fullName evidence="3">Chalcone isomerase-like</fullName>
    </submittedName>
</protein>
<feature type="domain" description="Chalcone isomerase" evidence="2">
    <location>
        <begin position="33"/>
        <end position="199"/>
    </location>
</feature>
<dbReference type="InterPro" id="IPR016087">
    <property type="entry name" value="Chalcone_isomerase"/>
</dbReference>
<evidence type="ECO:0000313" key="4">
    <source>
        <dbReference type="Proteomes" id="UP000198552"/>
    </source>
</evidence>
<dbReference type="InterPro" id="IPR036298">
    <property type="entry name" value="Chalcone_isomerase_sf"/>
</dbReference>
<dbReference type="Pfam" id="PF16036">
    <property type="entry name" value="Chalcone_3"/>
    <property type="match status" value="1"/>
</dbReference>
<feature type="chain" id="PRO_5011467048" evidence="1">
    <location>
        <begin position="29"/>
        <end position="202"/>
    </location>
</feature>